<dbReference type="PANTHER" id="PTHR22891">
    <property type="entry name" value="EUKARYOTIC TRANSLATION INITIATION FACTOR 2C"/>
    <property type="match status" value="1"/>
</dbReference>
<organism evidence="2 3">
    <name type="scientific">Jimgerdemannia flammicorona</name>
    <dbReference type="NCBI Taxonomy" id="994334"/>
    <lineage>
        <taxon>Eukaryota</taxon>
        <taxon>Fungi</taxon>
        <taxon>Fungi incertae sedis</taxon>
        <taxon>Mucoromycota</taxon>
        <taxon>Mucoromycotina</taxon>
        <taxon>Endogonomycetes</taxon>
        <taxon>Endogonales</taxon>
        <taxon>Endogonaceae</taxon>
        <taxon>Jimgerdemannia</taxon>
    </lineage>
</organism>
<dbReference type="AlphaFoldDB" id="A0A433QVH4"/>
<proteinExistence type="predicted"/>
<gene>
    <name evidence="2" type="ORF">BC938DRAFT_484249</name>
</gene>
<protein>
    <recommendedName>
        <fullName evidence="1">Protein argonaute N-terminal domain-containing protein</fullName>
    </recommendedName>
</protein>
<dbReference type="InterPro" id="IPR032474">
    <property type="entry name" value="Argonaute_N"/>
</dbReference>
<keyword evidence="3" id="KW-1185">Reference proteome</keyword>
<evidence type="ECO:0000313" key="3">
    <source>
        <dbReference type="Proteomes" id="UP000274822"/>
    </source>
</evidence>
<dbReference type="EMBL" id="RBNJ01000989">
    <property type="protein sequence ID" value="RUS33717.1"/>
    <property type="molecule type" value="Genomic_DNA"/>
</dbReference>
<name>A0A433QVH4_9FUNG</name>
<sequence length="220" mass="24339">MSTNITFTLPKRPAVGVRGRVVVVRTNYYEIDQVPKGPHYHYDCKITDKVPTVPNPGKAGKAAKPIPKAKVSRIVQQYVERVLQSKIRVVYDGKNNVYSHAKLPQDKLVTEVTLESPGGSSDVYKIVLELVNTNPMDALNNYLRGVPPADRDQVAQFTSSVNYLNVLLRHWPAQQYIASGKNIYRSQGATRMSSGLDVWQGVFQSARLGGVGMDGRPTGE</sequence>
<dbReference type="Proteomes" id="UP000274822">
    <property type="component" value="Unassembled WGS sequence"/>
</dbReference>
<feature type="domain" description="Protein argonaute N-terminal" evidence="1">
    <location>
        <begin position="20"/>
        <end position="168"/>
    </location>
</feature>
<evidence type="ECO:0000259" key="1">
    <source>
        <dbReference type="Pfam" id="PF16486"/>
    </source>
</evidence>
<dbReference type="Pfam" id="PF16486">
    <property type="entry name" value="ArgoN"/>
    <property type="match status" value="1"/>
</dbReference>
<accession>A0A433QVH4</accession>
<reference evidence="2 3" key="1">
    <citation type="journal article" date="2018" name="New Phytol.">
        <title>Phylogenomics of Endogonaceae and evolution of mycorrhizas within Mucoromycota.</title>
        <authorList>
            <person name="Chang Y."/>
            <person name="Desiro A."/>
            <person name="Na H."/>
            <person name="Sandor L."/>
            <person name="Lipzen A."/>
            <person name="Clum A."/>
            <person name="Barry K."/>
            <person name="Grigoriev I.V."/>
            <person name="Martin F.M."/>
            <person name="Stajich J.E."/>
            <person name="Smith M.E."/>
            <person name="Bonito G."/>
            <person name="Spatafora J.W."/>
        </authorList>
    </citation>
    <scope>NUCLEOTIDE SEQUENCE [LARGE SCALE GENOMIC DNA]</scope>
    <source>
        <strain evidence="2 3">AD002</strain>
    </source>
</reference>
<evidence type="ECO:0000313" key="2">
    <source>
        <dbReference type="EMBL" id="RUS33717.1"/>
    </source>
</evidence>
<comment type="caution">
    <text evidence="2">The sequence shown here is derived from an EMBL/GenBank/DDBJ whole genome shotgun (WGS) entry which is preliminary data.</text>
</comment>